<proteinExistence type="predicted"/>
<dbReference type="VEuPathDB" id="FungiDB:CPAG_03252"/>
<organism evidence="1 2">
    <name type="scientific">Coccidioides posadasii RMSCC 3488</name>
    <dbReference type="NCBI Taxonomy" id="454284"/>
    <lineage>
        <taxon>Eukaryota</taxon>
        <taxon>Fungi</taxon>
        <taxon>Dikarya</taxon>
        <taxon>Ascomycota</taxon>
        <taxon>Pezizomycotina</taxon>
        <taxon>Eurotiomycetes</taxon>
        <taxon>Eurotiomycetidae</taxon>
        <taxon>Onygenales</taxon>
        <taxon>Onygenaceae</taxon>
        <taxon>Coccidioides</taxon>
    </lineage>
</organism>
<accession>A0A0J6FCA0</accession>
<evidence type="ECO:0000313" key="2">
    <source>
        <dbReference type="Proteomes" id="UP000054567"/>
    </source>
</evidence>
<dbReference type="EMBL" id="DS268110">
    <property type="protein sequence ID" value="KMM66915.1"/>
    <property type="molecule type" value="Genomic_DNA"/>
</dbReference>
<gene>
    <name evidence="1" type="ORF">CPAG_03252</name>
</gene>
<reference evidence="1 2" key="1">
    <citation type="submission" date="2007-06" db="EMBL/GenBank/DDBJ databases">
        <title>The Genome Sequence of Coccidioides posadasii RMSCC_3488.</title>
        <authorList>
            <consortium name="Coccidioides Genome Resources Consortium"/>
            <consortium name="The Broad Institute Genome Sequencing Platform"/>
            <person name="Henn M.R."/>
            <person name="Sykes S."/>
            <person name="Young S."/>
            <person name="Jaffe D."/>
            <person name="Berlin A."/>
            <person name="Alvarez P."/>
            <person name="Butler J."/>
            <person name="Gnerre S."/>
            <person name="Grabherr M."/>
            <person name="Mauceli E."/>
            <person name="Brockman W."/>
            <person name="Kodira C."/>
            <person name="Alvarado L."/>
            <person name="Zeng Q."/>
            <person name="Crawford M."/>
            <person name="Antoine C."/>
            <person name="Devon K."/>
            <person name="Galgiani J."/>
            <person name="Orsborn K."/>
            <person name="Lewis M.L."/>
            <person name="Nusbaum C."/>
            <person name="Galagan J."/>
            <person name="Birren B."/>
        </authorList>
    </citation>
    <scope>NUCLEOTIDE SEQUENCE [LARGE SCALE GENOMIC DNA]</scope>
    <source>
        <strain evidence="1 2">RMSCC 3488</strain>
    </source>
</reference>
<dbReference type="AlphaFoldDB" id="A0A0J6FCA0"/>
<reference evidence="2" key="2">
    <citation type="journal article" date="2009" name="Genome Res.">
        <title>Comparative genomic analyses of the human fungal pathogens Coccidioides and their relatives.</title>
        <authorList>
            <person name="Sharpton T.J."/>
            <person name="Stajich J.E."/>
            <person name="Rounsley S.D."/>
            <person name="Gardner M.J."/>
            <person name="Wortman J.R."/>
            <person name="Jordar V.S."/>
            <person name="Maiti R."/>
            <person name="Kodira C.D."/>
            <person name="Neafsey D.E."/>
            <person name="Zeng Q."/>
            <person name="Hung C.-Y."/>
            <person name="McMahan C."/>
            <person name="Muszewska A."/>
            <person name="Grynberg M."/>
            <person name="Mandel M.A."/>
            <person name="Kellner E.M."/>
            <person name="Barker B.M."/>
            <person name="Galgiani J.N."/>
            <person name="Orbach M.J."/>
            <person name="Kirkland T.N."/>
            <person name="Cole G.T."/>
            <person name="Henn M.R."/>
            <person name="Birren B.W."/>
            <person name="Taylor J.W."/>
        </authorList>
    </citation>
    <scope>NUCLEOTIDE SEQUENCE [LARGE SCALE GENOMIC DNA]</scope>
    <source>
        <strain evidence="2">RMSCC 3488</strain>
    </source>
</reference>
<reference evidence="2" key="3">
    <citation type="journal article" date="2010" name="Genome Res.">
        <title>Population genomic sequencing of Coccidioides fungi reveals recent hybridization and transposon control.</title>
        <authorList>
            <person name="Neafsey D.E."/>
            <person name="Barker B.M."/>
            <person name="Sharpton T.J."/>
            <person name="Stajich J.E."/>
            <person name="Park D.J."/>
            <person name="Whiston E."/>
            <person name="Hung C.-Y."/>
            <person name="McMahan C."/>
            <person name="White J."/>
            <person name="Sykes S."/>
            <person name="Heiman D."/>
            <person name="Young S."/>
            <person name="Zeng Q."/>
            <person name="Abouelleil A."/>
            <person name="Aftuck L."/>
            <person name="Bessette D."/>
            <person name="Brown A."/>
            <person name="FitzGerald M."/>
            <person name="Lui A."/>
            <person name="Macdonald J.P."/>
            <person name="Priest M."/>
            <person name="Orbach M.J."/>
            <person name="Galgiani J.N."/>
            <person name="Kirkland T.N."/>
            <person name="Cole G.T."/>
            <person name="Birren B.W."/>
            <person name="Henn M.R."/>
            <person name="Taylor J.W."/>
            <person name="Rounsley S.D."/>
        </authorList>
    </citation>
    <scope>NUCLEOTIDE SEQUENCE [LARGE SCALE GENOMIC DNA]</scope>
    <source>
        <strain evidence="2">RMSCC 3488</strain>
    </source>
</reference>
<name>A0A0J6FCA0_COCPO</name>
<protein>
    <submittedName>
        <fullName evidence="1">Uncharacterized protein</fullName>
    </submittedName>
</protein>
<evidence type="ECO:0000313" key="1">
    <source>
        <dbReference type="EMBL" id="KMM66915.1"/>
    </source>
</evidence>
<sequence>MLAFENSSNKYSESKGEILAMGTRQIGRHDGRGMAAQKLVKQEHNLEIPIAKHTIREPSNKASTTTPEVETEFWRGKQEGGVPRWWMYQVYLYLMAEVGNYVIGCSDRTHRQPGSPARSYPVRPPPEVVTLRPVYAP</sequence>
<dbReference type="Proteomes" id="UP000054567">
    <property type="component" value="Unassembled WGS sequence"/>
</dbReference>